<dbReference type="InterPro" id="IPR050267">
    <property type="entry name" value="Anti-sigma-factor_SerPK"/>
</dbReference>
<dbReference type="PANTHER" id="PTHR35526:SF3">
    <property type="entry name" value="ANTI-SIGMA-F FACTOR RSBW"/>
    <property type="match status" value="1"/>
</dbReference>
<name>A0A5N8XJ00_9ACTN</name>
<keyword evidence="1" id="KW-0067">ATP-binding</keyword>
<feature type="non-terminal residue" evidence="1">
    <location>
        <position position="1"/>
    </location>
</feature>
<dbReference type="AlphaFoldDB" id="A0A5N8XJ00"/>
<dbReference type="RefSeq" id="WP_194238549.1">
    <property type="nucleotide sequence ID" value="NZ_VJZC01000139.1"/>
</dbReference>
<dbReference type="EMBL" id="VJZC01000139">
    <property type="protein sequence ID" value="MPY59442.1"/>
    <property type="molecule type" value="Genomic_DNA"/>
</dbReference>
<evidence type="ECO:0000313" key="2">
    <source>
        <dbReference type="Proteomes" id="UP000400924"/>
    </source>
</evidence>
<dbReference type="PANTHER" id="PTHR35526">
    <property type="entry name" value="ANTI-SIGMA-F FACTOR RSBW-RELATED"/>
    <property type="match status" value="1"/>
</dbReference>
<dbReference type="GO" id="GO:0005524">
    <property type="term" value="F:ATP binding"/>
    <property type="evidence" value="ECO:0007669"/>
    <property type="project" value="UniProtKB-KW"/>
</dbReference>
<proteinExistence type="predicted"/>
<keyword evidence="1" id="KW-0547">Nucleotide-binding</keyword>
<accession>A0A5N8XJ00</accession>
<dbReference type="CDD" id="cd16936">
    <property type="entry name" value="HATPase_RsbW-like"/>
    <property type="match status" value="1"/>
</dbReference>
<gene>
    <name evidence="1" type="ORF">FNH08_20430</name>
</gene>
<evidence type="ECO:0000313" key="1">
    <source>
        <dbReference type="EMBL" id="MPY59442.1"/>
    </source>
</evidence>
<organism evidence="1 2">
    <name type="scientific">Streptomyces spongiae</name>
    <dbReference type="NCBI Taxonomy" id="565072"/>
    <lineage>
        <taxon>Bacteria</taxon>
        <taxon>Bacillati</taxon>
        <taxon>Actinomycetota</taxon>
        <taxon>Actinomycetes</taxon>
        <taxon>Kitasatosporales</taxon>
        <taxon>Streptomycetaceae</taxon>
        <taxon>Streptomyces</taxon>
    </lineage>
</organism>
<comment type="caution">
    <text evidence="1">The sequence shown here is derived from an EMBL/GenBank/DDBJ whole genome shotgun (WGS) entry which is preliminary data.</text>
</comment>
<dbReference type="Gene3D" id="3.30.565.10">
    <property type="entry name" value="Histidine kinase-like ATPase, C-terminal domain"/>
    <property type="match status" value="1"/>
</dbReference>
<reference evidence="1 2" key="1">
    <citation type="submission" date="2019-07" db="EMBL/GenBank/DDBJ databases">
        <title>New species of Amycolatopsis and Streptomyces.</title>
        <authorList>
            <person name="Duangmal K."/>
            <person name="Teo W.F.A."/>
            <person name="Lipun K."/>
        </authorList>
    </citation>
    <scope>NUCLEOTIDE SEQUENCE [LARGE SCALE GENOMIC DNA]</scope>
    <source>
        <strain evidence="1 2">NBRC 106415</strain>
    </source>
</reference>
<protein>
    <submittedName>
        <fullName evidence="1">ATP-binding protein</fullName>
    </submittedName>
</protein>
<keyword evidence="2" id="KW-1185">Reference proteome</keyword>
<sequence>EPAELPASELLSNAVRHTKGPAALKIRQAGAAFRLGAWGTDPTPPAASPASVCDESGRGLHLVDAYAQDWGWFQINGSGGGKYVWCELTTCTQKGEAG</sequence>
<dbReference type="Proteomes" id="UP000400924">
    <property type="component" value="Unassembled WGS sequence"/>
</dbReference>
<dbReference type="InterPro" id="IPR036890">
    <property type="entry name" value="HATPase_C_sf"/>
</dbReference>